<gene>
    <name evidence="1" type="ORF">R3P38DRAFT_3531634</name>
</gene>
<dbReference type="EMBL" id="JAWWNJ010000033">
    <property type="protein sequence ID" value="KAK7025779.1"/>
    <property type="molecule type" value="Genomic_DNA"/>
</dbReference>
<sequence length="96" mass="10543">MGDVNMAWPTFRTQRRNHLIISNVKSFPVNGWTFDLVNANHTDDVVDYLNTNYTTCLALVFLSSDLQDRTMGSAAAKSILAAAGVPGAENLAIIYH</sequence>
<organism evidence="1 2">
    <name type="scientific">Favolaschia claudopus</name>
    <dbReference type="NCBI Taxonomy" id="2862362"/>
    <lineage>
        <taxon>Eukaryota</taxon>
        <taxon>Fungi</taxon>
        <taxon>Dikarya</taxon>
        <taxon>Basidiomycota</taxon>
        <taxon>Agaricomycotina</taxon>
        <taxon>Agaricomycetes</taxon>
        <taxon>Agaricomycetidae</taxon>
        <taxon>Agaricales</taxon>
        <taxon>Marasmiineae</taxon>
        <taxon>Mycenaceae</taxon>
        <taxon>Favolaschia</taxon>
    </lineage>
</organism>
<evidence type="ECO:0008006" key="3">
    <source>
        <dbReference type="Google" id="ProtNLM"/>
    </source>
</evidence>
<name>A0AAW0BHC3_9AGAR</name>
<comment type="caution">
    <text evidence="1">The sequence shown here is derived from an EMBL/GenBank/DDBJ whole genome shotgun (WGS) entry which is preliminary data.</text>
</comment>
<proteinExistence type="predicted"/>
<evidence type="ECO:0000313" key="2">
    <source>
        <dbReference type="Proteomes" id="UP001362999"/>
    </source>
</evidence>
<dbReference type="AlphaFoldDB" id="A0AAW0BHC3"/>
<protein>
    <recommendedName>
        <fullName evidence="3">ILEI/PANDER domain-containing protein</fullName>
    </recommendedName>
</protein>
<reference evidence="1 2" key="1">
    <citation type="journal article" date="2024" name="J Genomics">
        <title>Draft genome sequencing and assembly of Favolaschia claudopus CIRM-BRFM 2984 isolated from oak limbs.</title>
        <authorList>
            <person name="Navarro D."/>
            <person name="Drula E."/>
            <person name="Chaduli D."/>
            <person name="Cazenave R."/>
            <person name="Ahrendt S."/>
            <person name="Wang J."/>
            <person name="Lipzen A."/>
            <person name="Daum C."/>
            <person name="Barry K."/>
            <person name="Grigoriev I.V."/>
            <person name="Favel A."/>
            <person name="Rosso M.N."/>
            <person name="Martin F."/>
        </authorList>
    </citation>
    <scope>NUCLEOTIDE SEQUENCE [LARGE SCALE GENOMIC DNA]</scope>
    <source>
        <strain evidence="1 2">CIRM-BRFM 2984</strain>
    </source>
</reference>
<accession>A0AAW0BHC3</accession>
<keyword evidence="2" id="KW-1185">Reference proteome</keyword>
<evidence type="ECO:0000313" key="1">
    <source>
        <dbReference type="EMBL" id="KAK7025779.1"/>
    </source>
</evidence>
<dbReference type="Proteomes" id="UP001362999">
    <property type="component" value="Unassembled WGS sequence"/>
</dbReference>